<keyword evidence="2" id="KW-1185">Reference proteome</keyword>
<sequence length="209" mass="23574">MCQTGGDDCKDAGKEEPLLIQFLIDDGTKEGQINNIYNHRCQSFFTGCFTFKITPTDDWSYSESQSFNAESSAVRQHCRSLCSAIRIRLKRDYCIVECELSLSARLAIPEGIRRCIARRCSSLDTTDYVRQIFSERFAVCVLDQCLYSPNASAQRRPAGVGSVRVVPSKRSWSDLVATCIQFNCPHVPPGSRQYMACLHQNCNSAYVKR</sequence>
<dbReference type="Proteomes" id="UP001209878">
    <property type="component" value="Unassembled WGS sequence"/>
</dbReference>
<accession>A0AAD9KWS4</accession>
<proteinExistence type="predicted"/>
<evidence type="ECO:0000313" key="1">
    <source>
        <dbReference type="EMBL" id="KAK2179133.1"/>
    </source>
</evidence>
<gene>
    <name evidence="1" type="ORF">NP493_511g01046</name>
</gene>
<dbReference type="EMBL" id="JAODUO010000511">
    <property type="protein sequence ID" value="KAK2179133.1"/>
    <property type="molecule type" value="Genomic_DNA"/>
</dbReference>
<dbReference type="AlphaFoldDB" id="A0AAD9KWS4"/>
<comment type="caution">
    <text evidence="1">The sequence shown here is derived from an EMBL/GenBank/DDBJ whole genome shotgun (WGS) entry which is preliminary data.</text>
</comment>
<protein>
    <submittedName>
        <fullName evidence="1">Uncharacterized protein</fullName>
    </submittedName>
</protein>
<evidence type="ECO:0000313" key="2">
    <source>
        <dbReference type="Proteomes" id="UP001209878"/>
    </source>
</evidence>
<organism evidence="1 2">
    <name type="scientific">Ridgeia piscesae</name>
    <name type="common">Tubeworm</name>
    <dbReference type="NCBI Taxonomy" id="27915"/>
    <lineage>
        <taxon>Eukaryota</taxon>
        <taxon>Metazoa</taxon>
        <taxon>Spiralia</taxon>
        <taxon>Lophotrochozoa</taxon>
        <taxon>Annelida</taxon>
        <taxon>Polychaeta</taxon>
        <taxon>Sedentaria</taxon>
        <taxon>Canalipalpata</taxon>
        <taxon>Sabellida</taxon>
        <taxon>Siboglinidae</taxon>
        <taxon>Ridgeia</taxon>
    </lineage>
</organism>
<reference evidence="1" key="1">
    <citation type="journal article" date="2023" name="Mol. Biol. Evol.">
        <title>Third-Generation Sequencing Reveals the Adaptive Role of the Epigenome in Three Deep-Sea Polychaetes.</title>
        <authorList>
            <person name="Perez M."/>
            <person name="Aroh O."/>
            <person name="Sun Y."/>
            <person name="Lan Y."/>
            <person name="Juniper S.K."/>
            <person name="Young C.R."/>
            <person name="Angers B."/>
            <person name="Qian P.Y."/>
        </authorList>
    </citation>
    <scope>NUCLEOTIDE SEQUENCE</scope>
    <source>
        <strain evidence="1">R07B-5</strain>
    </source>
</reference>
<name>A0AAD9KWS4_RIDPI</name>